<dbReference type="PROSITE" id="PS51459">
    <property type="entry name" value="FIDO"/>
    <property type="match status" value="1"/>
</dbReference>
<dbReference type="InterPro" id="IPR036597">
    <property type="entry name" value="Fido-like_dom_sf"/>
</dbReference>
<dbReference type="Gene3D" id="1.10.3290.10">
    <property type="entry name" value="Fido-like domain"/>
    <property type="match status" value="1"/>
</dbReference>
<dbReference type="PANTHER" id="PTHR13504">
    <property type="entry name" value="FIDO DOMAIN-CONTAINING PROTEIN DDB_G0283145"/>
    <property type="match status" value="1"/>
</dbReference>
<feature type="domain" description="Fido" evidence="3">
    <location>
        <begin position="242"/>
        <end position="390"/>
    </location>
</feature>
<feature type="active site" evidence="1">
    <location>
        <position position="327"/>
    </location>
</feature>
<feature type="binding site" evidence="2">
    <location>
        <begin position="331"/>
        <end position="338"/>
    </location>
    <ligand>
        <name>ATP</name>
        <dbReference type="ChEBI" id="CHEBI:30616"/>
    </ligand>
</feature>
<reference evidence="4" key="1">
    <citation type="submission" date="2022-05" db="EMBL/GenBank/DDBJ databases">
        <title>Sphingomonas sp. strain RP10 Genome sequencing and assembly.</title>
        <authorList>
            <person name="Kim I."/>
        </authorList>
    </citation>
    <scope>NUCLEOTIDE SEQUENCE</scope>
    <source>
        <strain evidence="4">RP10</strain>
    </source>
</reference>
<protein>
    <submittedName>
        <fullName evidence="4">Fic family protein</fullName>
    </submittedName>
</protein>
<dbReference type="AlphaFoldDB" id="A0A9X2KRH4"/>
<evidence type="ECO:0000313" key="4">
    <source>
        <dbReference type="EMBL" id="MCP3736030.1"/>
    </source>
</evidence>
<dbReference type="PANTHER" id="PTHR13504:SF38">
    <property type="entry name" value="FIDO DOMAIN-CONTAINING PROTEIN"/>
    <property type="match status" value="1"/>
</dbReference>
<evidence type="ECO:0000313" key="5">
    <source>
        <dbReference type="Proteomes" id="UP001139486"/>
    </source>
</evidence>
<accession>A0A9X2KRH4</accession>
<dbReference type="InterPro" id="IPR040198">
    <property type="entry name" value="Fido_containing"/>
</dbReference>
<organism evidence="4 5">
    <name type="scientific">Sphingomonas liriopis</name>
    <dbReference type="NCBI Taxonomy" id="2949094"/>
    <lineage>
        <taxon>Bacteria</taxon>
        <taxon>Pseudomonadati</taxon>
        <taxon>Pseudomonadota</taxon>
        <taxon>Alphaproteobacteria</taxon>
        <taxon>Sphingomonadales</taxon>
        <taxon>Sphingomonadaceae</taxon>
        <taxon>Sphingomonas</taxon>
    </lineage>
</organism>
<dbReference type="RefSeq" id="WP_254290025.1">
    <property type="nucleotide sequence ID" value="NZ_JAMLDY010000019.1"/>
</dbReference>
<name>A0A9X2KRH4_9SPHN</name>
<keyword evidence="5" id="KW-1185">Reference proteome</keyword>
<dbReference type="InterPro" id="IPR003812">
    <property type="entry name" value="Fido"/>
</dbReference>
<evidence type="ECO:0000256" key="2">
    <source>
        <dbReference type="PIRSR" id="PIRSR640198-2"/>
    </source>
</evidence>
<gene>
    <name evidence="4" type="ORF">M9979_14240</name>
</gene>
<dbReference type="Proteomes" id="UP001139486">
    <property type="component" value="Unassembled WGS sequence"/>
</dbReference>
<dbReference type="SUPFAM" id="SSF140931">
    <property type="entry name" value="Fic-like"/>
    <property type="match status" value="1"/>
</dbReference>
<keyword evidence="2" id="KW-0067">ATP-binding</keyword>
<dbReference type="Pfam" id="PF02661">
    <property type="entry name" value="Fic"/>
    <property type="match status" value="1"/>
</dbReference>
<comment type="caution">
    <text evidence="4">The sequence shown here is derived from an EMBL/GenBank/DDBJ whole genome shotgun (WGS) entry which is preliminary data.</text>
</comment>
<evidence type="ECO:0000256" key="1">
    <source>
        <dbReference type="PIRSR" id="PIRSR640198-1"/>
    </source>
</evidence>
<keyword evidence="2" id="KW-0547">Nucleotide-binding</keyword>
<evidence type="ECO:0000259" key="3">
    <source>
        <dbReference type="PROSITE" id="PS51459"/>
    </source>
</evidence>
<proteinExistence type="predicted"/>
<dbReference type="GO" id="GO:0005524">
    <property type="term" value="F:ATP binding"/>
    <property type="evidence" value="ECO:0007669"/>
    <property type="project" value="UniProtKB-KW"/>
</dbReference>
<sequence length="521" mass="59191">MADALSHDDRQAIGHLWLRQTLGLRVPRPYVESYVVSGARRTEVYGTRTVEYYGRSYLNDPSDLRAHLRFALRHEPADLRILVAAFKVLGPDPIRLWVQDEPTGSFSRRAWFLYETFTGERLDLDDVRGGPYVDALDPNRHIVAARRNSPRHRVVDNLLGGRDFCPTVRRTQRLEELRGAHVDAEARRLLDRYDPATLARAISYLYTKETRSSFAIEGETPTPGKAGRFVAALRSADRFDPQRKAAILALQNQIVDPRYAADDYRDFQNFVGSTTAGFREEVHFICPRPEDVGSLMRGWSTSIDRLIDDLDPVVAAAVIAFAFVFIHPFEDGNGRIHRFLMHHVLARTGFSPSGVIFPVSAAIARDQRSYDEVLESFSTPLLKHIDWQWNGDQTIAVGNDTADLYRYFDATLFAEYLHDRVIDTVHKDLRDELQFVSIFDAAIDAIDAIVDMPDRRASLFVKLCMQNGGRLANRKRDEFGELTDAEITAMEDAVRIIIQREANEQADMLPGLFETPSFNAM</sequence>
<dbReference type="EMBL" id="JAMLDY010000019">
    <property type="protein sequence ID" value="MCP3736030.1"/>
    <property type="molecule type" value="Genomic_DNA"/>
</dbReference>